<dbReference type="GO" id="GO:0005681">
    <property type="term" value="C:spliceosomal complex"/>
    <property type="evidence" value="ECO:0007669"/>
    <property type="project" value="TreeGrafter"/>
</dbReference>
<evidence type="ECO:0000256" key="1">
    <source>
        <dbReference type="ARBA" id="ARBA00004141"/>
    </source>
</evidence>
<dbReference type="EMBL" id="JAEFCI010007627">
    <property type="protein sequence ID" value="KAG5458957.1"/>
    <property type="molecule type" value="Genomic_DNA"/>
</dbReference>
<dbReference type="Gene3D" id="2.60.40.150">
    <property type="entry name" value="C2 domain"/>
    <property type="match status" value="1"/>
</dbReference>
<dbReference type="FunFam" id="1.10.150.20:FF:000013">
    <property type="entry name" value="U5 small nuclear ribonucleoprotein kDa helicase"/>
    <property type="match status" value="1"/>
</dbReference>
<comment type="subcellular location">
    <subcellularLocation>
        <location evidence="2">Endoplasmic reticulum</location>
    </subcellularLocation>
    <subcellularLocation>
        <location evidence="1">Membrane</location>
        <topology evidence="1">Multi-pass membrane protein</topology>
    </subcellularLocation>
</comment>
<sequence length="336" mass="36876">MSLTASTKLRGLLEIISAANEFDNVPIRHHEDVLLRRLQDRLPVKVSSNKINSPQVKTNLLLQAHFSRFQLPPDLQSDQHLVLSRVISLLQAAVDVISSNGWLAPALAAMELAQMCVQGLWDSDSPLRQIPYFTPDLVKTCAADGVDSVFALMGLEDEDRARLLAGFDAQQVREVARFCNRYPSIDLSFEVVDSDSLVAGAPVVLKVTLERESDEDEAAAGAADVGPVIAPYFPLKKDEGWWIVAGNPETKSLLAIKRFTLQTRLNVKLEFVAPKAGKFACKLYLMSDSYLGVDQELDVDLDVAEGEESSDEEEEGEAEAGEEEDGAADEDTQMAE</sequence>
<accession>A0A8H7ZTM1</accession>
<dbReference type="PANTHER" id="PTHR24075:SF5">
    <property type="entry name" value="U5 SMALL NUCLEAR RIBONUCLEOPROTEIN 200 KDA HELICASE"/>
    <property type="match status" value="1"/>
</dbReference>
<proteinExistence type="predicted"/>
<dbReference type="FunFam" id="2.60.40.150:FF:000133">
    <property type="entry name" value="Pre-mRNA splicing helicase, putative"/>
    <property type="match status" value="1"/>
</dbReference>
<keyword evidence="11" id="KW-1185">Reference proteome</keyword>
<gene>
    <name evidence="10" type="ORF">BJ554DRAFT_727</name>
</gene>
<dbReference type="GO" id="GO:0005783">
    <property type="term" value="C:endoplasmic reticulum"/>
    <property type="evidence" value="ECO:0007669"/>
    <property type="project" value="UniProtKB-SubCell"/>
</dbReference>
<dbReference type="GO" id="GO:0003724">
    <property type="term" value="F:RNA helicase activity"/>
    <property type="evidence" value="ECO:0007669"/>
    <property type="project" value="TreeGrafter"/>
</dbReference>
<keyword evidence="5" id="KW-1133">Transmembrane helix</keyword>
<dbReference type="GO" id="GO:0016020">
    <property type="term" value="C:membrane"/>
    <property type="evidence" value="ECO:0007669"/>
    <property type="project" value="UniProtKB-SubCell"/>
</dbReference>
<evidence type="ECO:0000256" key="4">
    <source>
        <dbReference type="ARBA" id="ARBA00022824"/>
    </source>
</evidence>
<evidence type="ECO:0000313" key="10">
    <source>
        <dbReference type="EMBL" id="KAG5458957.1"/>
    </source>
</evidence>
<evidence type="ECO:0000256" key="2">
    <source>
        <dbReference type="ARBA" id="ARBA00004240"/>
    </source>
</evidence>
<dbReference type="InterPro" id="IPR035892">
    <property type="entry name" value="C2_domain_sf"/>
</dbReference>
<evidence type="ECO:0000256" key="8">
    <source>
        <dbReference type="SAM" id="MobiDB-lite"/>
    </source>
</evidence>
<reference evidence="10 11" key="1">
    <citation type="journal article" name="Sci. Rep.">
        <title>Genome-scale phylogenetic analyses confirm Olpidium as the closest living zoosporic fungus to the non-flagellated, terrestrial fungi.</title>
        <authorList>
            <person name="Chang Y."/>
            <person name="Rochon D."/>
            <person name="Sekimoto S."/>
            <person name="Wang Y."/>
            <person name="Chovatia M."/>
            <person name="Sandor L."/>
            <person name="Salamov A."/>
            <person name="Grigoriev I.V."/>
            <person name="Stajich J.E."/>
            <person name="Spatafora J.W."/>
        </authorList>
    </citation>
    <scope>NUCLEOTIDE SEQUENCE [LARGE SCALE GENOMIC DNA]</scope>
    <source>
        <strain evidence="10">S191</strain>
    </source>
</reference>
<dbReference type="GO" id="GO:0000388">
    <property type="term" value="P:spliceosome conformational change to release U4 (or U4atac) and U1 (or U11)"/>
    <property type="evidence" value="ECO:0007669"/>
    <property type="project" value="TreeGrafter"/>
</dbReference>
<dbReference type="SUPFAM" id="SSF81296">
    <property type="entry name" value="E set domains"/>
    <property type="match status" value="1"/>
</dbReference>
<feature type="region of interest" description="Disordered" evidence="8">
    <location>
        <begin position="298"/>
        <end position="336"/>
    </location>
</feature>
<evidence type="ECO:0000259" key="9">
    <source>
        <dbReference type="SMART" id="SM00973"/>
    </source>
</evidence>
<organism evidence="10 11">
    <name type="scientific">Olpidium bornovanus</name>
    <dbReference type="NCBI Taxonomy" id="278681"/>
    <lineage>
        <taxon>Eukaryota</taxon>
        <taxon>Fungi</taxon>
        <taxon>Fungi incertae sedis</taxon>
        <taxon>Olpidiomycota</taxon>
        <taxon>Olpidiomycotina</taxon>
        <taxon>Olpidiomycetes</taxon>
        <taxon>Olpidiales</taxon>
        <taxon>Olpidiaceae</taxon>
        <taxon>Olpidium</taxon>
    </lineage>
</organism>
<dbReference type="GO" id="GO:0003723">
    <property type="term" value="F:RNA binding"/>
    <property type="evidence" value="ECO:0007669"/>
    <property type="project" value="TreeGrafter"/>
</dbReference>
<dbReference type="InterPro" id="IPR014756">
    <property type="entry name" value="Ig_E-set"/>
</dbReference>
<dbReference type="PANTHER" id="PTHR24075">
    <property type="entry name" value="SEC63 DOMAIN-CONTAINING"/>
    <property type="match status" value="1"/>
</dbReference>
<evidence type="ECO:0000256" key="5">
    <source>
        <dbReference type="ARBA" id="ARBA00022989"/>
    </source>
</evidence>
<evidence type="ECO:0000256" key="7">
    <source>
        <dbReference type="ARBA" id="ARBA00023186"/>
    </source>
</evidence>
<keyword evidence="4" id="KW-0256">Endoplasmic reticulum</keyword>
<protein>
    <recommendedName>
        <fullName evidence="9">SEC63 domain-containing protein</fullName>
    </recommendedName>
</protein>
<evidence type="ECO:0000313" key="11">
    <source>
        <dbReference type="Proteomes" id="UP000673691"/>
    </source>
</evidence>
<dbReference type="InterPro" id="IPR004179">
    <property type="entry name" value="Sec63-dom"/>
</dbReference>
<feature type="domain" description="SEC63" evidence="9">
    <location>
        <begin position="2"/>
        <end position="301"/>
    </location>
</feature>
<dbReference type="SMART" id="SM00973">
    <property type="entry name" value="Sec63"/>
    <property type="match status" value="1"/>
</dbReference>
<keyword evidence="7" id="KW-0143">Chaperone</keyword>
<dbReference type="AlphaFoldDB" id="A0A8H7ZTM1"/>
<dbReference type="Gene3D" id="1.10.3380.10">
    <property type="entry name" value="Sec63 N-terminal domain-like domain"/>
    <property type="match status" value="1"/>
</dbReference>
<dbReference type="Gene3D" id="1.10.150.20">
    <property type="entry name" value="5' to 3' exonuclease, C-terminal subdomain"/>
    <property type="match status" value="1"/>
</dbReference>
<dbReference type="Pfam" id="PF02889">
    <property type="entry name" value="Sec63"/>
    <property type="match status" value="1"/>
</dbReference>
<dbReference type="Proteomes" id="UP000673691">
    <property type="component" value="Unassembled WGS sequence"/>
</dbReference>
<comment type="caution">
    <text evidence="10">The sequence shown here is derived from an EMBL/GenBank/DDBJ whole genome shotgun (WGS) entry which is preliminary data.</text>
</comment>
<dbReference type="SUPFAM" id="SSF158702">
    <property type="entry name" value="Sec63 N-terminal domain-like"/>
    <property type="match status" value="1"/>
</dbReference>
<dbReference type="OrthoDB" id="5575at2759"/>
<evidence type="ECO:0000256" key="3">
    <source>
        <dbReference type="ARBA" id="ARBA00022692"/>
    </source>
</evidence>
<name>A0A8H7ZTM1_9FUNG</name>
<keyword evidence="3" id="KW-0812">Transmembrane</keyword>
<keyword evidence="6" id="KW-0472">Membrane</keyword>
<dbReference type="FunFam" id="1.10.3380.10:FF:000002">
    <property type="entry name" value="Activating signal cointegrator 1 complex subunit 3"/>
    <property type="match status" value="1"/>
</dbReference>
<evidence type="ECO:0000256" key="6">
    <source>
        <dbReference type="ARBA" id="ARBA00023136"/>
    </source>
</evidence>